<feature type="transmembrane region" description="Helical" evidence="1">
    <location>
        <begin position="88"/>
        <end position="108"/>
    </location>
</feature>
<organism evidence="2 3">
    <name type="scientific">Lacticaseibacillus paracasei</name>
    <name type="common">Lactobacillus paracasei</name>
    <dbReference type="NCBI Taxonomy" id="1597"/>
    <lineage>
        <taxon>Bacteria</taxon>
        <taxon>Bacillati</taxon>
        <taxon>Bacillota</taxon>
        <taxon>Bacilli</taxon>
        <taxon>Lactobacillales</taxon>
        <taxon>Lactobacillaceae</taxon>
        <taxon>Lacticaseibacillus</taxon>
    </lineage>
</organism>
<feature type="transmembrane region" description="Helical" evidence="1">
    <location>
        <begin position="249"/>
        <end position="269"/>
    </location>
</feature>
<dbReference type="EMBL" id="LKFU01000076">
    <property type="protein sequence ID" value="RND84744.1"/>
    <property type="molecule type" value="Genomic_DNA"/>
</dbReference>
<feature type="transmembrane region" description="Helical" evidence="1">
    <location>
        <begin position="198"/>
        <end position="215"/>
    </location>
</feature>
<proteinExistence type="predicted"/>
<dbReference type="RefSeq" id="WP_049166604.1">
    <property type="nucleotide sequence ID" value="NZ_CP171623.1"/>
</dbReference>
<gene>
    <name evidence="2" type="ORF">FAM18172_02077</name>
</gene>
<feature type="transmembrane region" description="Helical" evidence="1">
    <location>
        <begin position="137"/>
        <end position="153"/>
    </location>
</feature>
<evidence type="ECO:0000256" key="1">
    <source>
        <dbReference type="SAM" id="Phobius"/>
    </source>
</evidence>
<feature type="transmembrane region" description="Helical" evidence="1">
    <location>
        <begin position="327"/>
        <end position="346"/>
    </location>
</feature>
<feature type="transmembrane region" description="Helical" evidence="1">
    <location>
        <begin position="31"/>
        <end position="49"/>
    </location>
</feature>
<feature type="transmembrane region" description="Helical" evidence="1">
    <location>
        <begin position="376"/>
        <end position="392"/>
    </location>
</feature>
<dbReference type="Proteomes" id="UP000285532">
    <property type="component" value="Unassembled WGS sequence"/>
</dbReference>
<evidence type="ECO:0000313" key="2">
    <source>
        <dbReference type="EMBL" id="RND84744.1"/>
    </source>
</evidence>
<feature type="transmembrane region" description="Helical" evidence="1">
    <location>
        <begin position="221"/>
        <end position="237"/>
    </location>
</feature>
<comment type="caution">
    <text evidence="2">The sequence shown here is derived from an EMBL/GenBank/DDBJ whole genome shotgun (WGS) entry which is preliminary data.</text>
</comment>
<dbReference type="AlphaFoldDB" id="A0A422M952"/>
<feature type="transmembrane region" description="Helical" evidence="1">
    <location>
        <begin position="61"/>
        <end position="81"/>
    </location>
</feature>
<evidence type="ECO:0000313" key="3">
    <source>
        <dbReference type="Proteomes" id="UP000285532"/>
    </source>
</evidence>
<feature type="transmembrane region" description="Helical" evidence="1">
    <location>
        <begin position="173"/>
        <end position="191"/>
    </location>
</feature>
<sequence length="404" mass="46452">MKMQTVSSEEDNMSFQNTELKPQKDVSIVNASDWVFFVGVAIWSLNEFIKFSEISNYVSEFWPLAFRAVGVGLVVISFFLRDFLHIDAIRFIITSLILAFFMLNNGLLAGDANWIDIGILSLGSIGIHYGKVFSSLASYRIIINGVLIGLALLSKIPNEVEVSQSRLRFYLGYNWASFAAHTLLFITFLLLWSVRGKIKWWLFGALLFVNFWAYNQTQTKAPFLIAIFCLVTWFIAAKLRIQKIKWKTLYFLTILIVPVLTILILYLSYNVSSYPRINALLSNRLSLGRTYLDQYGLTLFGHPVYESTDFIWIGRTYQTLDSSLMRYVVKYGIISSFLFISSWVYISRRIAKIHDFYLDLLLLCLAMEAFGDPWFLFASYNIFIILLGSLALRNDQFNSVIKGI</sequence>
<name>A0A422M952_LACPA</name>
<protein>
    <recommendedName>
        <fullName evidence="4">Oligosaccharide repeat unit polymerase Wzy</fullName>
    </recommendedName>
</protein>
<keyword evidence="1" id="KW-0472">Membrane</keyword>
<keyword evidence="1" id="KW-1133">Transmembrane helix</keyword>
<evidence type="ECO:0008006" key="4">
    <source>
        <dbReference type="Google" id="ProtNLM"/>
    </source>
</evidence>
<accession>A0A422M952</accession>
<reference evidence="2 3" key="1">
    <citation type="journal article" date="2018" name="Front. Microbiol.">
        <title>Conversion of Methionine to Cysteine in Lactobacillus paracasei Depends on the Highly Mobile cysK-ctl-cysE Gene Cluster.</title>
        <authorList>
            <person name="Wuthrich D."/>
            <person name="Irmler S."/>
            <person name="Berthoud H."/>
            <person name="Guggenbuhl B."/>
            <person name="Eugster E."/>
            <person name="Bruggmann R."/>
        </authorList>
    </citation>
    <scope>NUCLEOTIDE SEQUENCE [LARGE SCALE GENOMIC DNA]</scope>
    <source>
        <strain evidence="2 3">FAM18172</strain>
    </source>
</reference>
<keyword evidence="1" id="KW-0812">Transmembrane</keyword>